<reference evidence="1 2" key="1">
    <citation type="submission" date="2015-10" db="EMBL/GenBank/DDBJ databases">
        <title>Draft genome sequence of Streptomyces canus DSM 40017, type strain for the species Streptomyces canus.</title>
        <authorList>
            <person name="Ruckert C."/>
            <person name="Winkler A."/>
            <person name="Kalinowski J."/>
            <person name="Kampfer P."/>
            <person name="Glaeser S."/>
        </authorList>
    </citation>
    <scope>NUCLEOTIDE SEQUENCE [LARGE SCALE GENOMIC DNA]</scope>
    <source>
        <strain evidence="1 2">DSM 40017</strain>
    </source>
</reference>
<dbReference type="Proteomes" id="UP000053669">
    <property type="component" value="Unassembled WGS sequence"/>
</dbReference>
<proteinExistence type="predicted"/>
<evidence type="ECO:0000313" key="1">
    <source>
        <dbReference type="EMBL" id="KUN58913.1"/>
    </source>
</evidence>
<comment type="caution">
    <text evidence="1">The sequence shown here is derived from an EMBL/GenBank/DDBJ whole genome shotgun (WGS) entry which is preliminary data.</text>
</comment>
<dbReference type="EMBL" id="LMWU01000055">
    <property type="protein sequence ID" value="KUN58913.1"/>
    <property type="molecule type" value="Genomic_DNA"/>
</dbReference>
<dbReference type="AlphaFoldDB" id="A0A101RP17"/>
<name>A0A101RP17_9ACTN</name>
<organism evidence="1 2">
    <name type="scientific">Streptomyces canus</name>
    <dbReference type="NCBI Taxonomy" id="58343"/>
    <lineage>
        <taxon>Bacteria</taxon>
        <taxon>Bacillati</taxon>
        <taxon>Actinomycetota</taxon>
        <taxon>Actinomycetes</taxon>
        <taxon>Kitasatosporales</taxon>
        <taxon>Streptomycetaceae</taxon>
        <taxon>Streptomyces</taxon>
        <taxon>Streptomyces aurantiacus group</taxon>
    </lineage>
</organism>
<gene>
    <name evidence="1" type="ORF">AQJ46_42330</name>
</gene>
<dbReference type="RefSeq" id="WP_059210675.1">
    <property type="nucleotide sequence ID" value="NZ_KQ948674.1"/>
</dbReference>
<dbReference type="STRING" id="58343.AQJ46_42330"/>
<sequence length="167" mass="17656">MTTTPAPEGGLRVALPGLNGARHTVTLGLLDRAAELAFSYGQCHAFARALSEETGWPMAVFIDPACCEDADACDDVMFGEVCSCQLEHLVVVRPDGFRVDITGAFEPGKVKGCEGKADVPVTEAMWHYLAHSPYWSPPALAAARTFVAPLLAALRATEPVSEPAATA</sequence>
<evidence type="ECO:0000313" key="2">
    <source>
        <dbReference type="Proteomes" id="UP000053669"/>
    </source>
</evidence>
<protein>
    <submittedName>
        <fullName evidence="1">Uncharacterized protein</fullName>
    </submittedName>
</protein>
<accession>A0A101RP17</accession>